<keyword evidence="2" id="KW-1185">Reference proteome</keyword>
<sequence length="89" mass="9464">MSSTDTSSTRAITRCVSTTTFDSFLSAGQLSTMNKEDQKERAAEEKNKTEALTLQKMVGYARQTSGNVTEGAAGAGKGVLGLVRRLTSK</sequence>
<name>A0A364NGG1_STELY</name>
<proteinExistence type="predicted"/>
<protein>
    <submittedName>
        <fullName evidence="1">Uncharacterized protein</fullName>
    </submittedName>
</protein>
<dbReference type="EMBL" id="QGDH01000003">
    <property type="protein sequence ID" value="RAR16425.1"/>
    <property type="molecule type" value="Genomic_DNA"/>
</dbReference>
<comment type="caution">
    <text evidence="1">The sequence shown here is derived from an EMBL/GenBank/DDBJ whole genome shotgun (WGS) entry which is preliminary data.</text>
</comment>
<accession>A0A364NGG1</accession>
<evidence type="ECO:0000313" key="1">
    <source>
        <dbReference type="EMBL" id="RAR16425.1"/>
    </source>
</evidence>
<dbReference type="Proteomes" id="UP000249619">
    <property type="component" value="Unassembled WGS sequence"/>
</dbReference>
<organism evidence="1 2">
    <name type="scientific">Stemphylium lycopersici</name>
    <name type="common">Tomato gray leaf spot disease fungus</name>
    <name type="synonym">Thyrospora lycopersici</name>
    <dbReference type="NCBI Taxonomy" id="183478"/>
    <lineage>
        <taxon>Eukaryota</taxon>
        <taxon>Fungi</taxon>
        <taxon>Dikarya</taxon>
        <taxon>Ascomycota</taxon>
        <taxon>Pezizomycotina</taxon>
        <taxon>Dothideomycetes</taxon>
        <taxon>Pleosporomycetidae</taxon>
        <taxon>Pleosporales</taxon>
        <taxon>Pleosporineae</taxon>
        <taxon>Pleosporaceae</taxon>
        <taxon>Stemphylium</taxon>
    </lineage>
</organism>
<dbReference type="AlphaFoldDB" id="A0A364NGG1"/>
<evidence type="ECO:0000313" key="2">
    <source>
        <dbReference type="Proteomes" id="UP000249619"/>
    </source>
</evidence>
<gene>
    <name evidence="1" type="ORF">DDE83_000298</name>
</gene>
<reference evidence="2" key="1">
    <citation type="submission" date="2018-05" db="EMBL/GenBank/DDBJ databases">
        <title>Draft genome sequence of Stemphylium lycopersici strain CIDEFI 213.</title>
        <authorList>
            <person name="Medina R."/>
            <person name="Franco M.E.E."/>
            <person name="Lucentini C.G."/>
            <person name="Saparrat M.C.N."/>
            <person name="Balatti P.A."/>
        </authorList>
    </citation>
    <scope>NUCLEOTIDE SEQUENCE [LARGE SCALE GENOMIC DNA]</scope>
    <source>
        <strain evidence="2">CIDEFI 213</strain>
    </source>
</reference>